<dbReference type="GO" id="GO:0000171">
    <property type="term" value="F:ribonuclease MRP activity"/>
    <property type="evidence" value="ECO:0007669"/>
    <property type="project" value="TreeGrafter"/>
</dbReference>
<organism evidence="1 2">
    <name type="scientific">Polypedilum vanderplanki</name>
    <name type="common">Sleeping chironomid midge</name>
    <dbReference type="NCBI Taxonomy" id="319348"/>
    <lineage>
        <taxon>Eukaryota</taxon>
        <taxon>Metazoa</taxon>
        <taxon>Ecdysozoa</taxon>
        <taxon>Arthropoda</taxon>
        <taxon>Hexapoda</taxon>
        <taxon>Insecta</taxon>
        <taxon>Pterygota</taxon>
        <taxon>Neoptera</taxon>
        <taxon>Endopterygota</taxon>
        <taxon>Diptera</taxon>
        <taxon>Nematocera</taxon>
        <taxon>Chironomoidea</taxon>
        <taxon>Chironomidae</taxon>
        <taxon>Chironominae</taxon>
        <taxon>Polypedilum</taxon>
        <taxon>Polypedilum</taxon>
    </lineage>
</organism>
<dbReference type="PANTHER" id="PTHR15396">
    <property type="entry name" value="RIBONUCLEASE P PROTEIN SUBUNIT P40"/>
    <property type="match status" value="1"/>
</dbReference>
<dbReference type="Proteomes" id="UP001107558">
    <property type="component" value="Chromosome 1"/>
</dbReference>
<dbReference type="EMBL" id="JADBJN010000001">
    <property type="protein sequence ID" value="KAG5683883.1"/>
    <property type="molecule type" value="Genomic_DNA"/>
</dbReference>
<dbReference type="GO" id="GO:0000172">
    <property type="term" value="C:ribonuclease MRP complex"/>
    <property type="evidence" value="ECO:0007669"/>
    <property type="project" value="TreeGrafter"/>
</dbReference>
<evidence type="ECO:0000313" key="2">
    <source>
        <dbReference type="Proteomes" id="UP001107558"/>
    </source>
</evidence>
<proteinExistence type="predicted"/>
<dbReference type="GO" id="GO:0000447">
    <property type="term" value="P:endonucleolytic cleavage in ITS1 to separate SSU-rRNA from 5.8S rRNA and LSU-rRNA from tricistronic rRNA transcript (SSU-rRNA, 5.8S rRNA, LSU-rRNA)"/>
    <property type="evidence" value="ECO:0007669"/>
    <property type="project" value="TreeGrafter"/>
</dbReference>
<evidence type="ECO:0000313" key="1">
    <source>
        <dbReference type="EMBL" id="KAG5683883.1"/>
    </source>
</evidence>
<dbReference type="PANTHER" id="PTHR15396:SF1">
    <property type="entry name" value="RIBONUCLEASE P PROTEIN SUBUNIT P40"/>
    <property type="match status" value="1"/>
</dbReference>
<dbReference type="OrthoDB" id="446759at2759"/>
<dbReference type="InterPro" id="IPR013893">
    <property type="entry name" value="RNase_P_Rpp40"/>
</dbReference>
<protein>
    <submittedName>
        <fullName evidence="1">Uncharacterized protein</fullName>
    </submittedName>
</protein>
<dbReference type="GO" id="GO:0001682">
    <property type="term" value="P:tRNA 5'-leader removal"/>
    <property type="evidence" value="ECO:0007669"/>
    <property type="project" value="InterPro"/>
</dbReference>
<dbReference type="AlphaFoldDB" id="A0A9J6CQK8"/>
<reference evidence="1" key="1">
    <citation type="submission" date="2021-03" db="EMBL/GenBank/DDBJ databases">
        <title>Chromosome level genome of the anhydrobiotic midge Polypedilum vanderplanki.</title>
        <authorList>
            <person name="Yoshida Y."/>
            <person name="Kikawada T."/>
            <person name="Gusev O."/>
        </authorList>
    </citation>
    <scope>NUCLEOTIDE SEQUENCE</scope>
    <source>
        <strain evidence="1">NIAS01</strain>
        <tissue evidence="1">Whole body or cell culture</tissue>
    </source>
</reference>
<gene>
    <name evidence="1" type="ORF">PVAND_013144</name>
</gene>
<sequence length="285" mass="32902">MVSILLPDFETSGLEDCFNFTYYSIAEFKITDLLNKSIIDGYVNNGELVIASNNQNFDTYEFLLVDRKLLLKLDKNLYYSLNAVHLSKYQTKSEDEHILFEIDLESCDINKLKQELLYNDILEKLEINFVWKPLSNDTCPSSIAKFFANLNYNVNAINNQSGTNYLFDLKFPKIPSTNKSEPYEWDEFIECIGMMMLGCDFEKNNCSSYELPGKIIQIGRGQIINFKGFIPHFILDKAFKEILKILKENSKLPYIALSSIPYVSFQKDFNAKTIIVSSENIHIAE</sequence>
<comment type="caution">
    <text evidence="1">The sequence shown here is derived from an EMBL/GenBank/DDBJ whole genome shotgun (WGS) entry which is preliminary data.</text>
</comment>
<dbReference type="Pfam" id="PF08584">
    <property type="entry name" value="Ribonuc_P_40"/>
    <property type="match status" value="1"/>
</dbReference>
<keyword evidence="2" id="KW-1185">Reference proteome</keyword>
<dbReference type="GO" id="GO:0004526">
    <property type="term" value="F:ribonuclease P activity"/>
    <property type="evidence" value="ECO:0007669"/>
    <property type="project" value="TreeGrafter"/>
</dbReference>
<name>A0A9J6CQK8_POLVA</name>
<dbReference type="GO" id="GO:0030681">
    <property type="term" value="C:multimeric ribonuclease P complex"/>
    <property type="evidence" value="ECO:0007669"/>
    <property type="project" value="TreeGrafter"/>
</dbReference>
<accession>A0A9J6CQK8</accession>